<proteinExistence type="predicted"/>
<comment type="caution">
    <text evidence="1">The sequence shown here is derived from an EMBL/GenBank/DDBJ whole genome shotgun (WGS) entry which is preliminary data.</text>
</comment>
<dbReference type="Proteomes" id="UP000789702">
    <property type="component" value="Unassembled WGS sequence"/>
</dbReference>
<gene>
    <name evidence="1" type="ORF">DHETER_LOCUS7745</name>
</gene>
<dbReference type="EMBL" id="CAJVPU010011355">
    <property type="protein sequence ID" value="CAG8613908.1"/>
    <property type="molecule type" value="Genomic_DNA"/>
</dbReference>
<protein>
    <submittedName>
        <fullName evidence="1">10190_t:CDS:1</fullName>
    </submittedName>
</protein>
<organism evidence="1 2">
    <name type="scientific">Dentiscutata heterogama</name>
    <dbReference type="NCBI Taxonomy" id="1316150"/>
    <lineage>
        <taxon>Eukaryota</taxon>
        <taxon>Fungi</taxon>
        <taxon>Fungi incertae sedis</taxon>
        <taxon>Mucoromycota</taxon>
        <taxon>Glomeromycotina</taxon>
        <taxon>Glomeromycetes</taxon>
        <taxon>Diversisporales</taxon>
        <taxon>Gigasporaceae</taxon>
        <taxon>Dentiscutata</taxon>
    </lineage>
</organism>
<accession>A0ACA9MVB6</accession>
<name>A0ACA9MVB6_9GLOM</name>
<keyword evidence="2" id="KW-1185">Reference proteome</keyword>
<reference evidence="1" key="1">
    <citation type="submission" date="2021-06" db="EMBL/GenBank/DDBJ databases">
        <authorList>
            <person name="Kallberg Y."/>
            <person name="Tangrot J."/>
            <person name="Rosling A."/>
        </authorList>
    </citation>
    <scope>NUCLEOTIDE SEQUENCE</scope>
    <source>
        <strain evidence="1">IL203A</strain>
    </source>
</reference>
<evidence type="ECO:0000313" key="2">
    <source>
        <dbReference type="Proteomes" id="UP000789702"/>
    </source>
</evidence>
<sequence>PFTWKSLALFSMTGSGLFLYFKHEKAKLIEKRKEELESKSAGKPQVGGPFELIDHNGRLVTDKDFLGQYLLVYFGFTHCPDICPEELDKMTKVTENINSDPKLGKIITPIFISCDPHRDTYESFIHILDFHKDMVGLTGTYEQIAKVAKSYRVYFSRPPKVKPGDEYLVDHSIFFYLMDPNGQFVDAYGKSTTADSVTDSVNGHIKNFIDRGGVIKKLEVISYCWIFRHIFPRSPMSALSRPLALAGYFQPSPTLDRLVKFLNSVPSLDKILMLVQYFSKVLIWFLLRAGRASLAERINNLEVPVTDFRAFRKIITMSPERINKISLWCCRWWALYVLLQFWHLAIERSLLVRRRRELRVDGDVETVLREKRELKSEGDRIFREILINVGYFPLTLHWSIENSRLPDVGVGIFGTLAAFYEISKAWKNTE</sequence>
<evidence type="ECO:0000313" key="1">
    <source>
        <dbReference type="EMBL" id="CAG8613908.1"/>
    </source>
</evidence>
<feature type="non-terminal residue" evidence="1">
    <location>
        <position position="1"/>
    </location>
</feature>